<sequence length="60" mass="6724">MRRPAARLLHLPALHGRTHTDSVAFALCRRIAMLGNCKPPRATVFTITRRRPPDLIHVSG</sequence>
<evidence type="ECO:0000313" key="2">
    <source>
        <dbReference type="Proteomes" id="UP000062788"/>
    </source>
</evidence>
<proteinExistence type="predicted"/>
<comment type="caution">
    <text evidence="1">The sequence shown here is derived from an EMBL/GenBank/DDBJ whole genome shotgun (WGS) entry which is preliminary data.</text>
</comment>
<dbReference type="EMBL" id="LOWA01000037">
    <property type="protein sequence ID" value="KVE25739.1"/>
    <property type="molecule type" value="Genomic_DNA"/>
</dbReference>
<protein>
    <submittedName>
        <fullName evidence="1">Uncharacterized protein</fullName>
    </submittedName>
</protein>
<dbReference type="AlphaFoldDB" id="A0A103DZR1"/>
<evidence type="ECO:0000313" key="1">
    <source>
        <dbReference type="EMBL" id="KVE25739.1"/>
    </source>
</evidence>
<reference evidence="1 2" key="1">
    <citation type="submission" date="2015-11" db="EMBL/GenBank/DDBJ databases">
        <title>Expanding the genomic diversity of Burkholderia species for the development of highly accurate diagnostics.</title>
        <authorList>
            <person name="Sahl J."/>
            <person name="Keim P."/>
            <person name="Wagner D."/>
        </authorList>
    </citation>
    <scope>NUCLEOTIDE SEQUENCE [LARGE SCALE GENOMIC DNA]</scope>
    <source>
        <strain evidence="1 2">TSV85</strain>
    </source>
</reference>
<gene>
    <name evidence="1" type="ORF">WS67_17735</name>
</gene>
<organism evidence="1 2">
    <name type="scientific">Burkholderia singularis</name>
    <dbReference type="NCBI Taxonomy" id="1503053"/>
    <lineage>
        <taxon>Bacteria</taxon>
        <taxon>Pseudomonadati</taxon>
        <taxon>Pseudomonadota</taxon>
        <taxon>Betaproteobacteria</taxon>
        <taxon>Burkholderiales</taxon>
        <taxon>Burkholderiaceae</taxon>
        <taxon>Burkholderia</taxon>
        <taxon>pseudomallei group</taxon>
    </lineage>
</organism>
<keyword evidence="2" id="KW-1185">Reference proteome</keyword>
<accession>A0A103DZR1</accession>
<dbReference type="Proteomes" id="UP000062788">
    <property type="component" value="Unassembled WGS sequence"/>
</dbReference>
<name>A0A103DZR1_9BURK</name>